<evidence type="ECO:0000256" key="2">
    <source>
        <dbReference type="ARBA" id="ARBA00005011"/>
    </source>
</evidence>
<keyword evidence="7 11" id="KW-0808">Transferase</keyword>
<accession>A0A2K8KWL8</accession>
<dbReference type="HAMAP" id="MF_01023">
    <property type="entry name" value="HisC_aminotrans_2"/>
    <property type="match status" value="1"/>
</dbReference>
<dbReference type="Gene3D" id="3.40.640.10">
    <property type="entry name" value="Type I PLP-dependent aspartate aminotransferase-like (Major domain)"/>
    <property type="match status" value="1"/>
</dbReference>
<organism evidence="13 14">
    <name type="scientific">Reinekea forsetii</name>
    <dbReference type="NCBI Taxonomy" id="1336806"/>
    <lineage>
        <taxon>Bacteria</taxon>
        <taxon>Pseudomonadati</taxon>
        <taxon>Pseudomonadota</taxon>
        <taxon>Gammaproteobacteria</taxon>
        <taxon>Oceanospirillales</taxon>
        <taxon>Saccharospirillaceae</taxon>
        <taxon>Reinekea</taxon>
    </lineage>
</organism>
<evidence type="ECO:0000256" key="3">
    <source>
        <dbReference type="ARBA" id="ARBA00007970"/>
    </source>
</evidence>
<evidence type="ECO:0000256" key="4">
    <source>
        <dbReference type="ARBA" id="ARBA00011738"/>
    </source>
</evidence>
<dbReference type="KEGG" id="rfo:REIFOR_02379"/>
<dbReference type="OrthoDB" id="9809616at2"/>
<dbReference type="PANTHER" id="PTHR42885:SF2">
    <property type="entry name" value="HISTIDINOL-PHOSPHATE AMINOTRANSFERASE"/>
    <property type="match status" value="1"/>
</dbReference>
<evidence type="ECO:0000256" key="10">
    <source>
        <dbReference type="ARBA" id="ARBA00047481"/>
    </source>
</evidence>
<dbReference type="InterPro" id="IPR015422">
    <property type="entry name" value="PyrdxlP-dep_Trfase_small"/>
</dbReference>
<evidence type="ECO:0000313" key="13">
    <source>
        <dbReference type="EMBL" id="ATX77504.1"/>
    </source>
</evidence>
<comment type="similarity">
    <text evidence="3 11">Belongs to the class-II pyridoxal-phosphate-dependent aminotransferase family. Histidinol-phosphate aminotransferase subfamily.</text>
</comment>
<evidence type="ECO:0000256" key="11">
    <source>
        <dbReference type="HAMAP-Rule" id="MF_01023"/>
    </source>
</evidence>
<dbReference type="PANTHER" id="PTHR42885">
    <property type="entry name" value="HISTIDINOL-PHOSPHATE AMINOTRANSFERASE-RELATED"/>
    <property type="match status" value="1"/>
</dbReference>
<keyword evidence="9 11" id="KW-0368">Histidine biosynthesis</keyword>
<dbReference type="InterPro" id="IPR015424">
    <property type="entry name" value="PyrdxlP-dep_Trfase"/>
</dbReference>
<evidence type="ECO:0000256" key="8">
    <source>
        <dbReference type="ARBA" id="ARBA00022898"/>
    </source>
</evidence>
<dbReference type="RefSeq" id="WP_100257759.1">
    <property type="nucleotide sequence ID" value="NZ_CP011797.1"/>
</dbReference>
<dbReference type="EC" id="2.6.1.9" evidence="11"/>
<dbReference type="GO" id="GO:0000105">
    <property type="term" value="P:L-histidine biosynthetic process"/>
    <property type="evidence" value="ECO:0007669"/>
    <property type="project" value="UniProtKB-UniRule"/>
</dbReference>
<dbReference type="InterPro" id="IPR005861">
    <property type="entry name" value="HisP_aminotrans"/>
</dbReference>
<comment type="pathway">
    <text evidence="2 11">Amino-acid biosynthesis; L-histidine biosynthesis; L-histidine from 5-phospho-alpha-D-ribose 1-diphosphate: step 7/9.</text>
</comment>
<dbReference type="GO" id="GO:0030170">
    <property type="term" value="F:pyridoxal phosphate binding"/>
    <property type="evidence" value="ECO:0007669"/>
    <property type="project" value="InterPro"/>
</dbReference>
<comment type="subunit">
    <text evidence="4 11">Homodimer.</text>
</comment>
<keyword evidence="6 11" id="KW-0028">Amino-acid biosynthesis</keyword>
<dbReference type="EMBL" id="CP011797">
    <property type="protein sequence ID" value="ATX77504.1"/>
    <property type="molecule type" value="Genomic_DNA"/>
</dbReference>
<protein>
    <recommendedName>
        <fullName evidence="11">Histidinol-phosphate aminotransferase</fullName>
        <ecNumber evidence="11">2.6.1.9</ecNumber>
    </recommendedName>
    <alternativeName>
        <fullName evidence="11">Imidazole acetol-phosphate transaminase</fullName>
    </alternativeName>
</protein>
<keyword evidence="8 11" id="KW-0663">Pyridoxal phosphate</keyword>
<dbReference type="NCBIfam" id="TIGR01141">
    <property type="entry name" value="hisC"/>
    <property type="match status" value="1"/>
</dbReference>
<evidence type="ECO:0000313" key="14">
    <source>
        <dbReference type="Proteomes" id="UP000229757"/>
    </source>
</evidence>
<evidence type="ECO:0000256" key="6">
    <source>
        <dbReference type="ARBA" id="ARBA00022605"/>
    </source>
</evidence>
<comment type="catalytic activity">
    <reaction evidence="10 11">
        <text>L-histidinol phosphate + 2-oxoglutarate = 3-(imidazol-4-yl)-2-oxopropyl phosphate + L-glutamate</text>
        <dbReference type="Rhea" id="RHEA:23744"/>
        <dbReference type="ChEBI" id="CHEBI:16810"/>
        <dbReference type="ChEBI" id="CHEBI:29985"/>
        <dbReference type="ChEBI" id="CHEBI:57766"/>
        <dbReference type="ChEBI" id="CHEBI:57980"/>
        <dbReference type="EC" id="2.6.1.9"/>
    </reaction>
</comment>
<dbReference type="InterPro" id="IPR015421">
    <property type="entry name" value="PyrdxlP-dep_Trfase_major"/>
</dbReference>
<keyword evidence="5 11" id="KW-0032">Aminotransferase</keyword>
<dbReference type="CDD" id="cd00609">
    <property type="entry name" value="AAT_like"/>
    <property type="match status" value="1"/>
</dbReference>
<dbReference type="Pfam" id="PF00155">
    <property type="entry name" value="Aminotran_1_2"/>
    <property type="match status" value="1"/>
</dbReference>
<evidence type="ECO:0000256" key="7">
    <source>
        <dbReference type="ARBA" id="ARBA00022679"/>
    </source>
</evidence>
<dbReference type="Proteomes" id="UP000229757">
    <property type="component" value="Chromosome"/>
</dbReference>
<reference evidence="13 14" key="1">
    <citation type="journal article" date="2017" name="Environ. Microbiol.">
        <title>Genomic and physiological analyses of 'Reinekea forsetii' reveal a versatile opportunistic lifestyle during spring algae blooms.</title>
        <authorList>
            <person name="Avci B."/>
            <person name="Hahnke R.L."/>
            <person name="Chafee M."/>
            <person name="Fischer T."/>
            <person name="Gruber-Vodicka H."/>
            <person name="Tegetmeyer H.E."/>
            <person name="Harder J."/>
            <person name="Fuchs B.M."/>
            <person name="Amann R.I."/>
            <person name="Teeling H."/>
        </authorList>
    </citation>
    <scope>NUCLEOTIDE SEQUENCE [LARGE SCALE GENOMIC DNA]</scope>
    <source>
        <strain evidence="13 14">Hel1_31_D35</strain>
    </source>
</reference>
<keyword evidence="14" id="KW-1185">Reference proteome</keyword>
<name>A0A2K8KWL8_9GAMM</name>
<dbReference type="AlphaFoldDB" id="A0A2K8KWL8"/>
<evidence type="ECO:0000259" key="12">
    <source>
        <dbReference type="Pfam" id="PF00155"/>
    </source>
</evidence>
<feature type="domain" description="Aminotransferase class I/classII large" evidence="12">
    <location>
        <begin position="34"/>
        <end position="354"/>
    </location>
</feature>
<evidence type="ECO:0000256" key="9">
    <source>
        <dbReference type="ARBA" id="ARBA00023102"/>
    </source>
</evidence>
<feature type="modified residue" description="N6-(pyridoxal phosphate)lysine" evidence="11">
    <location>
        <position position="224"/>
    </location>
</feature>
<evidence type="ECO:0000256" key="5">
    <source>
        <dbReference type="ARBA" id="ARBA00022576"/>
    </source>
</evidence>
<sequence>MTDFRDRLDTHLDRWVNKTIRDIGAYSVPDSTGMVKLDAMENPFVWPETMQKAWSELMADAHVNRYPHPDAPEVKDSIRRLFNVPDDIDILLGNGSDELIQLIALVVNGSGRKIMAPEPSFVMYEMVAKFLGMTYVGMPLNRDFDLDLEATLRAIEVEDPAVIFLAQPNNPTGNLWGDEKLRRILERANGLVVIDEAYTAFTDADYLAWLDEFPNLLIMRTFSKVGLAGLRLGMLFGHPAWIEQINKLRLPYNINALTQLTAVFAMDHYPVLMNQTQELVRQRQQLSQSLAAFQSLTVYPSQANFILVRTAEGQAVDIHQKLKDAGILVKKLHGGHPSLHDCLRINVSSSDENALLIAALQQIL</sequence>
<dbReference type="Gene3D" id="3.90.1150.10">
    <property type="entry name" value="Aspartate Aminotransferase, domain 1"/>
    <property type="match status" value="1"/>
</dbReference>
<dbReference type="SUPFAM" id="SSF53383">
    <property type="entry name" value="PLP-dependent transferases"/>
    <property type="match status" value="1"/>
</dbReference>
<gene>
    <name evidence="11" type="primary">hisC</name>
    <name evidence="13" type="ORF">REIFOR_02379</name>
</gene>
<proteinExistence type="inferred from homology"/>
<evidence type="ECO:0000256" key="1">
    <source>
        <dbReference type="ARBA" id="ARBA00001933"/>
    </source>
</evidence>
<comment type="cofactor">
    <cofactor evidence="1 11">
        <name>pyridoxal 5'-phosphate</name>
        <dbReference type="ChEBI" id="CHEBI:597326"/>
    </cofactor>
</comment>
<dbReference type="InterPro" id="IPR004839">
    <property type="entry name" value="Aminotransferase_I/II_large"/>
</dbReference>
<dbReference type="GO" id="GO:0004400">
    <property type="term" value="F:histidinol-phosphate transaminase activity"/>
    <property type="evidence" value="ECO:0007669"/>
    <property type="project" value="UniProtKB-UniRule"/>
</dbReference>
<dbReference type="UniPathway" id="UPA00031">
    <property type="reaction ID" value="UER00012"/>
</dbReference>